<keyword evidence="4" id="KW-1185">Reference proteome</keyword>
<keyword evidence="1" id="KW-0378">Hydrolase</keyword>
<evidence type="ECO:0000313" key="3">
    <source>
        <dbReference type="EMBL" id="MCW7755088.1"/>
    </source>
</evidence>
<dbReference type="InterPro" id="IPR050789">
    <property type="entry name" value="Diverse_Enzym_Activities"/>
</dbReference>
<evidence type="ECO:0000256" key="1">
    <source>
        <dbReference type="ARBA" id="ARBA00022801"/>
    </source>
</evidence>
<evidence type="ECO:0000313" key="4">
    <source>
        <dbReference type="Proteomes" id="UP001209681"/>
    </source>
</evidence>
<organism evidence="3 4">
    <name type="scientific">Desulfobotulus pelophilus</name>
    <dbReference type="NCBI Taxonomy" id="2823377"/>
    <lineage>
        <taxon>Bacteria</taxon>
        <taxon>Pseudomonadati</taxon>
        <taxon>Thermodesulfobacteriota</taxon>
        <taxon>Desulfobacteria</taxon>
        <taxon>Desulfobacterales</taxon>
        <taxon>Desulfobacteraceae</taxon>
        <taxon>Desulfobotulus</taxon>
    </lineage>
</organism>
<dbReference type="PANTHER" id="PTHR43283">
    <property type="entry name" value="BETA-LACTAMASE-RELATED"/>
    <property type="match status" value="1"/>
</dbReference>
<dbReference type="EMBL" id="JAPFPW010000021">
    <property type="protein sequence ID" value="MCW7755088.1"/>
    <property type="molecule type" value="Genomic_DNA"/>
</dbReference>
<comment type="caution">
    <text evidence="3">The sequence shown here is derived from an EMBL/GenBank/DDBJ whole genome shotgun (WGS) entry which is preliminary data.</text>
</comment>
<dbReference type="InterPro" id="IPR001466">
    <property type="entry name" value="Beta-lactam-related"/>
</dbReference>
<proteinExistence type="predicted"/>
<sequence>MKVLDELLLDGVQQKVFSGVTAWVGVGGYCVYEGAVGNAGGPGAPEVKPETLFDLASLTKILGTGLVMMRLVAAGLLKLETPLWHILPEWRDGMDREKISVRHLLEHSSGLPAHRAFYRDLASVPPGFREGERLRRIRCLPLESVPGERVCYSDIAYMLLKRAAEIRGGEPFASQVMKALPPAVRDDIFFLPARPRSGQPVSFAATGFSFDRHCFLQGEVHDENAAVMGGVDGQAGLWGTAAAVGKAGCSLLAAWQGEDVWLPPSVVQSFICWPEEGRRPPAFDRPSGTLSACGRYFSRKTVGHLGFTGTSLWMDMEKKIVVVLLSNRVYYGNLNWKIRSFRPRFHDKVVEALGKG</sequence>
<dbReference type="Gene3D" id="3.40.710.10">
    <property type="entry name" value="DD-peptidase/beta-lactamase superfamily"/>
    <property type="match status" value="1"/>
</dbReference>
<dbReference type="PANTHER" id="PTHR43283:SF11">
    <property type="entry name" value="BETA-LACTAMASE-RELATED DOMAIN-CONTAINING PROTEIN"/>
    <property type="match status" value="1"/>
</dbReference>
<accession>A0ABT3NCA7</accession>
<dbReference type="InterPro" id="IPR012338">
    <property type="entry name" value="Beta-lactam/transpept-like"/>
</dbReference>
<dbReference type="Pfam" id="PF00144">
    <property type="entry name" value="Beta-lactamase"/>
    <property type="match status" value="1"/>
</dbReference>
<dbReference type="Proteomes" id="UP001209681">
    <property type="component" value="Unassembled WGS sequence"/>
</dbReference>
<feature type="domain" description="Beta-lactamase-related" evidence="2">
    <location>
        <begin position="5"/>
        <end position="330"/>
    </location>
</feature>
<dbReference type="RefSeq" id="WP_265426005.1">
    <property type="nucleotide sequence ID" value="NZ_JAPFPW010000021.1"/>
</dbReference>
<gene>
    <name evidence="3" type="ORF">OOT00_13955</name>
</gene>
<protein>
    <submittedName>
        <fullName evidence="3">Beta-lactamase family protein</fullName>
    </submittedName>
</protein>
<evidence type="ECO:0000259" key="2">
    <source>
        <dbReference type="Pfam" id="PF00144"/>
    </source>
</evidence>
<name>A0ABT3NCA7_9BACT</name>
<dbReference type="SUPFAM" id="SSF56601">
    <property type="entry name" value="beta-lactamase/transpeptidase-like"/>
    <property type="match status" value="1"/>
</dbReference>
<reference evidence="3 4" key="1">
    <citation type="submission" date="2022-11" db="EMBL/GenBank/DDBJ databases">
        <title>Desulfobotulus tamanensis H1 sp. nov. - anaerobic, alkaliphilic, sulphate reducing bacterium isolated from terrestrial mud volcano.</title>
        <authorList>
            <person name="Frolova A."/>
            <person name="Merkel A.Y."/>
            <person name="Slobodkin A.I."/>
        </authorList>
    </citation>
    <scope>NUCLEOTIDE SEQUENCE [LARGE SCALE GENOMIC DNA]</scope>
    <source>
        <strain evidence="3 4">H1</strain>
    </source>
</reference>